<dbReference type="RefSeq" id="WP_270679082.1">
    <property type="nucleotide sequence ID" value="NZ_JAQFWP010000035.1"/>
</dbReference>
<dbReference type="EMBL" id="JAQFWP010000035">
    <property type="protein sequence ID" value="MDA2806440.1"/>
    <property type="molecule type" value="Genomic_DNA"/>
</dbReference>
<proteinExistence type="predicted"/>
<organism evidence="2 3">
    <name type="scientific">Nocardiopsis suaedae</name>
    <dbReference type="NCBI Taxonomy" id="3018444"/>
    <lineage>
        <taxon>Bacteria</taxon>
        <taxon>Bacillati</taxon>
        <taxon>Actinomycetota</taxon>
        <taxon>Actinomycetes</taxon>
        <taxon>Streptosporangiales</taxon>
        <taxon>Nocardiopsidaceae</taxon>
        <taxon>Nocardiopsis</taxon>
    </lineage>
</organism>
<keyword evidence="3" id="KW-1185">Reference proteome</keyword>
<dbReference type="GO" id="GO:0004519">
    <property type="term" value="F:endonuclease activity"/>
    <property type="evidence" value="ECO:0007669"/>
    <property type="project" value="UniProtKB-KW"/>
</dbReference>
<accession>A0ABT4TP34</accession>
<keyword evidence="2" id="KW-0378">Hydrolase</keyword>
<dbReference type="InterPro" id="IPR011335">
    <property type="entry name" value="Restrct_endonuc-II-like"/>
</dbReference>
<dbReference type="PANTHER" id="PTHR35400:SF3">
    <property type="entry name" value="SLL1072 PROTEIN"/>
    <property type="match status" value="1"/>
</dbReference>
<feature type="domain" description="Putative restriction endonuclease" evidence="1">
    <location>
        <begin position="27"/>
        <end position="178"/>
    </location>
</feature>
<evidence type="ECO:0000313" key="2">
    <source>
        <dbReference type="EMBL" id="MDA2806440.1"/>
    </source>
</evidence>
<keyword evidence="2" id="KW-0540">Nuclease</keyword>
<dbReference type="CDD" id="cd06260">
    <property type="entry name" value="DUF820-like"/>
    <property type="match status" value="1"/>
</dbReference>
<dbReference type="Gene3D" id="3.90.1570.10">
    <property type="entry name" value="tt1808, chain A"/>
    <property type="match status" value="1"/>
</dbReference>
<dbReference type="Proteomes" id="UP001165685">
    <property type="component" value="Unassembled WGS sequence"/>
</dbReference>
<reference evidence="2" key="1">
    <citation type="submission" date="2023-01" db="EMBL/GenBank/DDBJ databases">
        <title>Draft genome sequence of Nocardiopsis sp. LSu2-4 isolated from halophytes.</title>
        <authorList>
            <person name="Duangmal K."/>
            <person name="Chantavorakit T."/>
        </authorList>
    </citation>
    <scope>NUCLEOTIDE SEQUENCE</scope>
    <source>
        <strain evidence="2">LSu2-4</strain>
    </source>
</reference>
<dbReference type="SUPFAM" id="SSF52980">
    <property type="entry name" value="Restriction endonuclease-like"/>
    <property type="match status" value="1"/>
</dbReference>
<dbReference type="InterPro" id="IPR008538">
    <property type="entry name" value="Uma2"/>
</dbReference>
<dbReference type="PANTHER" id="PTHR35400">
    <property type="entry name" value="SLR1083 PROTEIN"/>
    <property type="match status" value="1"/>
</dbReference>
<evidence type="ECO:0000259" key="1">
    <source>
        <dbReference type="Pfam" id="PF05685"/>
    </source>
</evidence>
<protein>
    <submittedName>
        <fullName evidence="2">Uma2 family endonuclease</fullName>
    </submittedName>
</protein>
<evidence type="ECO:0000313" key="3">
    <source>
        <dbReference type="Proteomes" id="UP001165685"/>
    </source>
</evidence>
<gene>
    <name evidence="2" type="ORF">O4U47_18150</name>
</gene>
<dbReference type="InterPro" id="IPR012296">
    <property type="entry name" value="Nuclease_put_TT1808"/>
</dbReference>
<keyword evidence="2" id="KW-0255">Endonuclease</keyword>
<name>A0ABT4TP34_9ACTN</name>
<dbReference type="Pfam" id="PF05685">
    <property type="entry name" value="Uma2"/>
    <property type="match status" value="1"/>
</dbReference>
<comment type="caution">
    <text evidence="2">The sequence shown here is derived from an EMBL/GenBank/DDBJ whole genome shotgun (WGS) entry which is preliminary data.</text>
</comment>
<sequence length="188" mass="20481">MAAPLPEVPFQGASFDLQEVADTFTPPDGFRVEIIEGNLVVSPTPLGPRLRITSLLQDALKDLAPGYLAVQHATLTIGATGERYIPDLVLLPEPMLEEKRWKFPSHVAALAVEVTSPSNADTDRVKKLRGYALGEAPAYLLIDIDDGRWTLFEEPQAGVYRKQTRPSPEGILHLPDPFTAPLDCSGIA</sequence>